<dbReference type="EMBL" id="QICC01000029">
    <property type="protein sequence ID" value="RNM41687.1"/>
    <property type="molecule type" value="Genomic_DNA"/>
</dbReference>
<dbReference type="GO" id="GO:0000976">
    <property type="term" value="F:transcription cis-regulatory region binding"/>
    <property type="evidence" value="ECO:0007669"/>
    <property type="project" value="TreeGrafter"/>
</dbReference>
<dbReference type="InterPro" id="IPR050109">
    <property type="entry name" value="HTH-type_TetR-like_transc_reg"/>
</dbReference>
<dbReference type="SUPFAM" id="SSF46689">
    <property type="entry name" value="Homeodomain-like"/>
    <property type="match status" value="1"/>
</dbReference>
<keyword evidence="1" id="KW-0805">Transcription regulation</keyword>
<evidence type="ECO:0000259" key="5">
    <source>
        <dbReference type="PROSITE" id="PS50977"/>
    </source>
</evidence>
<reference evidence="6 8" key="1">
    <citation type="journal article" date="2018" name="Elife">
        <title>Discovery and characterization of a prevalent human gut bacterial enzyme sufficient for the inactivation of a family of plant toxins.</title>
        <authorList>
            <person name="Koppel N."/>
            <person name="Bisanz J.E."/>
            <person name="Pandelia M.E."/>
            <person name="Turnbaugh P.J."/>
            <person name="Balskus E.P."/>
        </authorList>
    </citation>
    <scope>NUCLEOTIDE SEQUENCE [LARGE SCALE GENOMIC DNA]</scope>
    <source>
        <strain evidence="6 8">DSM 16107</strain>
    </source>
</reference>
<evidence type="ECO:0000256" key="2">
    <source>
        <dbReference type="ARBA" id="ARBA00023125"/>
    </source>
</evidence>
<dbReference type="InterPro" id="IPR001647">
    <property type="entry name" value="HTH_TetR"/>
</dbReference>
<dbReference type="Gene3D" id="1.10.357.10">
    <property type="entry name" value="Tetracycline Repressor, domain 2"/>
    <property type="match status" value="1"/>
</dbReference>
<dbReference type="PANTHER" id="PTHR30055">
    <property type="entry name" value="HTH-TYPE TRANSCRIPTIONAL REGULATOR RUTR"/>
    <property type="match status" value="1"/>
</dbReference>
<accession>A0A3N0IXK1</accession>
<evidence type="ECO:0000256" key="4">
    <source>
        <dbReference type="PROSITE-ProRule" id="PRU00335"/>
    </source>
</evidence>
<sequence length="194" mass="22335">MVRTVMDPEERKRDILDTAMRLFVERGYEAVSMRDISREAGITPGLCYHYFDSKQKLFAAALAAYAEECCRDYIRVLDDASISLDEKIERLFAAVFEEENLRYHEFFHAEGNREFHRQLAFELCDRIRPHMVAAVTADARRRGVTVRSPETLVDFITHGQLNILSSTNAPDREAVELVRTYVRALLDSQTEPSA</sequence>
<name>A0A3N0IXK1_9ACTN</name>
<dbReference type="PANTHER" id="PTHR30055:SF234">
    <property type="entry name" value="HTH-TYPE TRANSCRIPTIONAL REGULATOR BETI"/>
    <property type="match status" value="1"/>
</dbReference>
<evidence type="ECO:0000313" key="8">
    <source>
        <dbReference type="Proteomes" id="UP000253817"/>
    </source>
</evidence>
<dbReference type="EMBL" id="PPTT01000023">
    <property type="protein sequence ID" value="RDB67630.1"/>
    <property type="molecule type" value="Genomic_DNA"/>
</dbReference>
<dbReference type="Proteomes" id="UP000270112">
    <property type="component" value="Unassembled WGS sequence"/>
</dbReference>
<dbReference type="Proteomes" id="UP000253817">
    <property type="component" value="Unassembled WGS sequence"/>
</dbReference>
<evidence type="ECO:0000313" key="7">
    <source>
        <dbReference type="EMBL" id="RNM41687.1"/>
    </source>
</evidence>
<dbReference type="InterPro" id="IPR009057">
    <property type="entry name" value="Homeodomain-like_sf"/>
</dbReference>
<reference evidence="9" key="2">
    <citation type="submission" date="2018-05" db="EMBL/GenBank/DDBJ databases">
        <title>Genome Sequencing of selected type strains of the family Eggerthellaceae.</title>
        <authorList>
            <person name="Danylec N."/>
            <person name="Stoll D.A."/>
            <person name="Doetsch A."/>
            <person name="Huch M."/>
        </authorList>
    </citation>
    <scope>NUCLEOTIDE SEQUENCE [LARGE SCALE GENOMIC DNA]</scope>
    <source>
        <strain evidence="9">DSM 16107</strain>
    </source>
</reference>
<feature type="DNA-binding region" description="H-T-H motif" evidence="4">
    <location>
        <begin position="32"/>
        <end position="51"/>
    </location>
</feature>
<protein>
    <submittedName>
        <fullName evidence="7">TetR/AcrR family transcriptional regulator</fullName>
    </submittedName>
</protein>
<dbReference type="Pfam" id="PF00440">
    <property type="entry name" value="TetR_N"/>
    <property type="match status" value="1"/>
</dbReference>
<organism evidence="7 9">
    <name type="scientific">Eggerthella sinensis</name>
    <dbReference type="NCBI Taxonomy" id="242230"/>
    <lineage>
        <taxon>Bacteria</taxon>
        <taxon>Bacillati</taxon>
        <taxon>Actinomycetota</taxon>
        <taxon>Coriobacteriia</taxon>
        <taxon>Eggerthellales</taxon>
        <taxon>Eggerthellaceae</taxon>
        <taxon>Eggerthella</taxon>
    </lineage>
</organism>
<gene>
    <name evidence="6" type="ORF">C1876_12605</name>
    <name evidence="7" type="ORF">DMP09_08430</name>
</gene>
<evidence type="ECO:0000313" key="9">
    <source>
        <dbReference type="Proteomes" id="UP000270112"/>
    </source>
</evidence>
<reference evidence="7" key="3">
    <citation type="journal article" date="2019" name="Microbiol. Resour. Announc.">
        <title>Draft Genome Sequences of Type Strains of Gordonibacter faecihominis, Paraeggerthella hongkongensis, Parvibacter caecicola,Slackia equolifaciens, Slackia faecicanis, and Slackia isoflavoniconvertens.</title>
        <authorList>
            <person name="Danylec N."/>
            <person name="Stoll D.A."/>
            <person name="Dotsch A."/>
            <person name="Huch M."/>
        </authorList>
    </citation>
    <scope>NUCLEOTIDE SEQUENCE</scope>
    <source>
        <strain evidence="7">DSM 16107</strain>
    </source>
</reference>
<feature type="domain" description="HTH tetR-type" evidence="5">
    <location>
        <begin position="9"/>
        <end position="69"/>
    </location>
</feature>
<evidence type="ECO:0000256" key="1">
    <source>
        <dbReference type="ARBA" id="ARBA00023015"/>
    </source>
</evidence>
<dbReference type="PRINTS" id="PR00455">
    <property type="entry name" value="HTHTETR"/>
</dbReference>
<keyword evidence="2 4" id="KW-0238">DNA-binding</keyword>
<keyword evidence="3" id="KW-0804">Transcription</keyword>
<proteinExistence type="predicted"/>
<dbReference type="RefSeq" id="WP_114547072.1">
    <property type="nucleotide sequence ID" value="NZ_CATYLB010000009.1"/>
</dbReference>
<evidence type="ECO:0000313" key="6">
    <source>
        <dbReference type="EMBL" id="RDB67630.1"/>
    </source>
</evidence>
<dbReference type="OrthoDB" id="9816296at2"/>
<dbReference type="GO" id="GO:0003700">
    <property type="term" value="F:DNA-binding transcription factor activity"/>
    <property type="evidence" value="ECO:0007669"/>
    <property type="project" value="TreeGrafter"/>
</dbReference>
<dbReference type="PROSITE" id="PS50977">
    <property type="entry name" value="HTH_TETR_2"/>
    <property type="match status" value="1"/>
</dbReference>
<comment type="caution">
    <text evidence="7">The sequence shown here is derived from an EMBL/GenBank/DDBJ whole genome shotgun (WGS) entry which is preliminary data.</text>
</comment>
<dbReference type="AlphaFoldDB" id="A0A3N0IXK1"/>
<keyword evidence="8" id="KW-1185">Reference proteome</keyword>
<evidence type="ECO:0000256" key="3">
    <source>
        <dbReference type="ARBA" id="ARBA00023163"/>
    </source>
</evidence>